<dbReference type="AlphaFoldDB" id="A0A6J4TWZ5"/>
<feature type="transmembrane region" description="Helical" evidence="2">
    <location>
        <begin position="24"/>
        <end position="43"/>
    </location>
</feature>
<gene>
    <name evidence="3" type="ORF">AVDCRST_MAG30-4065</name>
</gene>
<protein>
    <submittedName>
        <fullName evidence="3">Uncharacterized protein</fullName>
    </submittedName>
</protein>
<evidence type="ECO:0000256" key="1">
    <source>
        <dbReference type="SAM" id="MobiDB-lite"/>
    </source>
</evidence>
<feature type="region of interest" description="Disordered" evidence="1">
    <location>
        <begin position="46"/>
        <end position="82"/>
    </location>
</feature>
<proteinExistence type="predicted"/>
<keyword evidence="2" id="KW-0812">Transmembrane</keyword>
<feature type="compositionally biased region" description="Polar residues" evidence="1">
    <location>
        <begin position="70"/>
        <end position="82"/>
    </location>
</feature>
<keyword evidence="2" id="KW-1133">Transmembrane helix</keyword>
<dbReference type="EMBL" id="CADCVS010000531">
    <property type="protein sequence ID" value="CAA9534235.1"/>
    <property type="molecule type" value="Genomic_DNA"/>
</dbReference>
<accession>A0A6J4TWZ5</accession>
<evidence type="ECO:0000313" key="3">
    <source>
        <dbReference type="EMBL" id="CAA9534235.1"/>
    </source>
</evidence>
<keyword evidence="2" id="KW-0472">Membrane</keyword>
<reference evidence="3" key="1">
    <citation type="submission" date="2020-02" db="EMBL/GenBank/DDBJ databases">
        <authorList>
            <person name="Meier V. D."/>
        </authorList>
    </citation>
    <scope>NUCLEOTIDE SEQUENCE</scope>
    <source>
        <strain evidence="3">AVDCRST_MAG30</strain>
    </source>
</reference>
<sequence>MVIFALILAGLVLSAVSVALFSVWGLPVVLLSVLVIAGYLAVARKEGAPVASMERAKPKEPTGMPRSASGGAQTANERQGQV</sequence>
<evidence type="ECO:0000256" key="2">
    <source>
        <dbReference type="SAM" id="Phobius"/>
    </source>
</evidence>
<organism evidence="3">
    <name type="scientific">uncultured Solirubrobacteraceae bacterium</name>
    <dbReference type="NCBI Taxonomy" id="1162706"/>
    <lineage>
        <taxon>Bacteria</taxon>
        <taxon>Bacillati</taxon>
        <taxon>Actinomycetota</taxon>
        <taxon>Thermoleophilia</taxon>
        <taxon>Solirubrobacterales</taxon>
        <taxon>Solirubrobacteraceae</taxon>
        <taxon>environmental samples</taxon>
    </lineage>
</organism>
<name>A0A6J4TWZ5_9ACTN</name>